<dbReference type="Proteomes" id="UP000786811">
    <property type="component" value="Unassembled WGS sequence"/>
</dbReference>
<proteinExistence type="predicted"/>
<sequence>MSDKNSLNHTKKVFHWKGKRVTEKKYEKNLKQVALAKNLKEKHGKFMSPNPTVNVDEININTEEKSDDDYGRRIVHLKTLGKNMFCSHCDFLLSLADLVSEKRIGLASILYLKCRKCDKITGASTDIQHRVSNGNSHYDSNTQLIIGSMNSGVGNTHINKVLTAMDIPQVNWKSFKTHESEVIKGVECMAQEKCLDAAKEERRLTIENFDKLKI</sequence>
<organism evidence="2 3">
    <name type="scientific">Cotesia congregata</name>
    <name type="common">Parasitoid wasp</name>
    <name type="synonym">Apanteles congregatus</name>
    <dbReference type="NCBI Taxonomy" id="51543"/>
    <lineage>
        <taxon>Eukaryota</taxon>
        <taxon>Metazoa</taxon>
        <taxon>Ecdysozoa</taxon>
        <taxon>Arthropoda</taxon>
        <taxon>Hexapoda</taxon>
        <taxon>Insecta</taxon>
        <taxon>Pterygota</taxon>
        <taxon>Neoptera</taxon>
        <taxon>Endopterygota</taxon>
        <taxon>Hymenoptera</taxon>
        <taxon>Apocrita</taxon>
        <taxon>Ichneumonoidea</taxon>
        <taxon>Braconidae</taxon>
        <taxon>Microgastrinae</taxon>
        <taxon>Cotesia</taxon>
    </lineage>
</organism>
<keyword evidence="3" id="KW-1185">Reference proteome</keyword>
<feature type="non-terminal residue" evidence="2">
    <location>
        <position position="214"/>
    </location>
</feature>
<name>A0A8J2EHA2_COTCN</name>
<dbReference type="Pfam" id="PF20700">
    <property type="entry name" value="Mutator"/>
    <property type="match status" value="1"/>
</dbReference>
<reference evidence="2" key="1">
    <citation type="submission" date="2021-04" db="EMBL/GenBank/DDBJ databases">
        <authorList>
            <person name="Chebbi M.A.C M."/>
        </authorList>
    </citation>
    <scope>NUCLEOTIDE SEQUENCE</scope>
</reference>
<protein>
    <recommendedName>
        <fullName evidence="1">Mutator-like transposase domain-containing protein</fullName>
    </recommendedName>
</protein>
<gene>
    <name evidence="2" type="ORF">HICCMSTLAB_LOCUS18</name>
</gene>
<dbReference type="EMBL" id="CAJNRD030000110">
    <property type="protein sequence ID" value="CAG5070429.1"/>
    <property type="molecule type" value="Genomic_DNA"/>
</dbReference>
<evidence type="ECO:0000259" key="1">
    <source>
        <dbReference type="Pfam" id="PF20700"/>
    </source>
</evidence>
<dbReference type="InterPro" id="IPR049012">
    <property type="entry name" value="Mutator_transp_dom"/>
</dbReference>
<dbReference type="OrthoDB" id="7698403at2759"/>
<feature type="domain" description="Mutator-like transposase" evidence="1">
    <location>
        <begin position="71"/>
        <end position="209"/>
    </location>
</feature>
<evidence type="ECO:0000313" key="3">
    <source>
        <dbReference type="Proteomes" id="UP000786811"/>
    </source>
</evidence>
<dbReference type="AlphaFoldDB" id="A0A8J2EHA2"/>
<comment type="caution">
    <text evidence="2">The sequence shown here is derived from an EMBL/GenBank/DDBJ whole genome shotgun (WGS) entry which is preliminary data.</text>
</comment>
<evidence type="ECO:0000313" key="2">
    <source>
        <dbReference type="EMBL" id="CAG5070429.1"/>
    </source>
</evidence>
<accession>A0A8J2EHA2</accession>